<comment type="caution">
    <text evidence="6">The sequence shown here is derived from an EMBL/GenBank/DDBJ whole genome shotgun (WGS) entry which is preliminary data.</text>
</comment>
<evidence type="ECO:0000256" key="3">
    <source>
        <dbReference type="ARBA" id="ARBA00022763"/>
    </source>
</evidence>
<dbReference type="Pfam" id="PF00730">
    <property type="entry name" value="HhH-GPD"/>
    <property type="match status" value="1"/>
</dbReference>
<dbReference type="Proteomes" id="UP001523262">
    <property type="component" value="Unassembled WGS sequence"/>
</dbReference>
<dbReference type="EC" id="3.2.2.21" evidence="2"/>
<evidence type="ECO:0000313" key="6">
    <source>
        <dbReference type="EMBL" id="MCM2535152.1"/>
    </source>
</evidence>
<dbReference type="Gene3D" id="1.10.340.30">
    <property type="entry name" value="Hypothetical protein, domain 2"/>
    <property type="match status" value="1"/>
</dbReference>
<evidence type="ECO:0000256" key="4">
    <source>
        <dbReference type="ARBA" id="ARBA00023204"/>
    </source>
</evidence>
<evidence type="ECO:0000313" key="7">
    <source>
        <dbReference type="Proteomes" id="UP001523262"/>
    </source>
</evidence>
<reference evidence="6 7" key="1">
    <citation type="submission" date="2022-06" db="EMBL/GenBank/DDBJ databases">
        <authorList>
            <person name="Jeon C.O."/>
        </authorList>
    </citation>
    <scope>NUCLEOTIDE SEQUENCE [LARGE SCALE GENOMIC DNA]</scope>
    <source>
        <strain evidence="6 7">KCTC 13943</strain>
    </source>
</reference>
<dbReference type="InterPro" id="IPR003265">
    <property type="entry name" value="HhH-GPD_domain"/>
</dbReference>
<feature type="domain" description="HhH-GPD" evidence="5">
    <location>
        <begin position="42"/>
        <end position="202"/>
    </location>
</feature>
<evidence type="ECO:0000259" key="5">
    <source>
        <dbReference type="SMART" id="SM00478"/>
    </source>
</evidence>
<dbReference type="PANTHER" id="PTHR43003:SF5">
    <property type="entry name" value="DNA-3-METHYLADENINE GLYCOSYLASE"/>
    <property type="match status" value="1"/>
</dbReference>
<protein>
    <recommendedName>
        <fullName evidence="2">DNA-3-methyladenine glycosylase II</fullName>
        <ecNumber evidence="2">3.2.2.21</ecNumber>
    </recommendedName>
</protein>
<dbReference type="SUPFAM" id="SSF48150">
    <property type="entry name" value="DNA-glycosylase"/>
    <property type="match status" value="1"/>
</dbReference>
<dbReference type="InterPro" id="IPR051912">
    <property type="entry name" value="Alkylbase_DNA_Glycosylase/TA"/>
</dbReference>
<evidence type="ECO:0000256" key="1">
    <source>
        <dbReference type="ARBA" id="ARBA00000086"/>
    </source>
</evidence>
<keyword evidence="4" id="KW-0234">DNA repair</keyword>
<dbReference type="CDD" id="cd00056">
    <property type="entry name" value="ENDO3c"/>
    <property type="match status" value="1"/>
</dbReference>
<dbReference type="SMART" id="SM00478">
    <property type="entry name" value="ENDO3c"/>
    <property type="match status" value="1"/>
</dbReference>
<evidence type="ECO:0000256" key="2">
    <source>
        <dbReference type="ARBA" id="ARBA00012000"/>
    </source>
</evidence>
<accession>A0ABT0WFR2</accession>
<dbReference type="InterPro" id="IPR011257">
    <property type="entry name" value="DNA_glycosylase"/>
</dbReference>
<proteinExistence type="predicted"/>
<dbReference type="PANTHER" id="PTHR43003">
    <property type="entry name" value="DNA-3-METHYLADENINE GLYCOSYLASE"/>
    <property type="match status" value="1"/>
</dbReference>
<name>A0ABT0WFR2_9BACI</name>
<sequence length="211" mass="23874">MKDKINILTSNDPVLGKFIEIIGELELNKRDDYFQSLVSSIIGQQLSAKAAATIFGRFVEFTKGVLTPEKILSISAEELRSLGISYSKIKYLKDLSQKVLDKELALDTLDRLTNDEVIASLTSVKGIGKWTAEMFLIFSLGRENVLSLLDVGLQRGAKWLYNKEDGKKILEERAANWEPYHSIASLYLWEAVNQDLVITYKSFDDYLQSLN</sequence>
<dbReference type="Gene3D" id="1.10.1670.40">
    <property type="match status" value="1"/>
</dbReference>
<keyword evidence="3" id="KW-0227">DNA damage</keyword>
<comment type="catalytic activity">
    <reaction evidence="1">
        <text>Hydrolysis of alkylated DNA, releasing 3-methyladenine, 3-methylguanine, 7-methylguanine and 7-methyladenine.</text>
        <dbReference type="EC" id="3.2.2.21"/>
    </reaction>
</comment>
<keyword evidence="7" id="KW-1185">Reference proteome</keyword>
<organism evidence="6 7">
    <name type="scientific">Neobacillus pocheonensis</name>
    <dbReference type="NCBI Taxonomy" id="363869"/>
    <lineage>
        <taxon>Bacteria</taxon>
        <taxon>Bacillati</taxon>
        <taxon>Bacillota</taxon>
        <taxon>Bacilli</taxon>
        <taxon>Bacillales</taxon>
        <taxon>Bacillaceae</taxon>
        <taxon>Neobacillus</taxon>
    </lineage>
</organism>
<dbReference type="EMBL" id="JAMQCR010000002">
    <property type="protein sequence ID" value="MCM2535152.1"/>
    <property type="molecule type" value="Genomic_DNA"/>
</dbReference>
<gene>
    <name evidence="6" type="ORF">NDK43_25920</name>
</gene>